<gene>
    <name evidence="4" type="ORF">F4556_004695</name>
</gene>
<dbReference type="RefSeq" id="WP_184919293.1">
    <property type="nucleotide sequence ID" value="NZ_JACHJR010000001.1"/>
</dbReference>
<evidence type="ECO:0000313" key="5">
    <source>
        <dbReference type="Proteomes" id="UP000573327"/>
    </source>
</evidence>
<sequence length="566" mass="61450">MDAFTTARGLRRAAVLAIALTLAVTGCSSAGSGSGDVTKNVVPTQDAEDNNPQPLDRIKDGGEFRPPLQQWITQWNPYQVDGRYGDAVSIMEYTQAKLFRTDAKGVFKPVPEYLVSAEVTSKSPQVVTYKINPKAKWSDGKQIGVQDFKAVWESTNGKNPAYNIADSSGYEQISSVEQGADAQEVKVTFDKPYADWQNLFDPLIPAAGIATPEAFNQGWIEKVPIFGGPFKIGTIDKTAQTIALVPNPDWWGPKPKLDKITYRVLAIPAITQAFLNNEVDYASAGSATAYGQLKDAKDGVIRTGTPWDEVHISFGGNGPLADKSLRQALGLALDRAALIKIVNQGVPVEFKPLGNHLFMTNQSGYQDNSGDWAKYNVAGAKELLEKAGWKEAAAGQPRTKDGQPLELHYVLSDGSAQAQIDMATAVQNMLLQVGVKLTVDKVPSKEYFGKYVNQGKFDLASWRNTDSFPLSAGVANYRAPQGDNVFGNYSKLATPEIDELLRTAAATLDPAEAVKLYNKADAQIWELGHTLELYQRPSILAVRKGLANFGAGSLADTDITKVGWEK</sequence>
<dbReference type="InterPro" id="IPR030678">
    <property type="entry name" value="Peptide/Ni-bd"/>
</dbReference>
<dbReference type="Gene3D" id="3.90.76.10">
    <property type="entry name" value="Dipeptide-binding Protein, Domain 1"/>
    <property type="match status" value="1"/>
</dbReference>
<dbReference type="InterPro" id="IPR039424">
    <property type="entry name" value="SBP_5"/>
</dbReference>
<feature type="compositionally biased region" description="Polar residues" evidence="1">
    <location>
        <begin position="28"/>
        <end position="43"/>
    </location>
</feature>
<evidence type="ECO:0000259" key="3">
    <source>
        <dbReference type="Pfam" id="PF00496"/>
    </source>
</evidence>
<dbReference type="PANTHER" id="PTHR30290">
    <property type="entry name" value="PERIPLASMIC BINDING COMPONENT OF ABC TRANSPORTER"/>
    <property type="match status" value="1"/>
</dbReference>
<name>A0A7W7SEU2_9ACTN</name>
<dbReference type="GO" id="GO:0015833">
    <property type="term" value="P:peptide transport"/>
    <property type="evidence" value="ECO:0007669"/>
    <property type="project" value="TreeGrafter"/>
</dbReference>
<protein>
    <submittedName>
        <fullName evidence="4">Peptide/nickel transport system substrate-binding protein</fullName>
    </submittedName>
</protein>
<feature type="signal peptide" evidence="2">
    <location>
        <begin position="1"/>
        <end position="30"/>
    </location>
</feature>
<dbReference type="CDD" id="cd08501">
    <property type="entry name" value="PBP2_Lpqw"/>
    <property type="match status" value="1"/>
</dbReference>
<dbReference type="PIRSF" id="PIRSF002741">
    <property type="entry name" value="MppA"/>
    <property type="match status" value="1"/>
</dbReference>
<dbReference type="Pfam" id="PF00496">
    <property type="entry name" value="SBP_bac_5"/>
    <property type="match status" value="1"/>
</dbReference>
<feature type="domain" description="Solute-binding protein family 5" evidence="3">
    <location>
        <begin position="109"/>
        <end position="470"/>
    </location>
</feature>
<keyword evidence="5" id="KW-1185">Reference proteome</keyword>
<evidence type="ECO:0000256" key="2">
    <source>
        <dbReference type="SAM" id="SignalP"/>
    </source>
</evidence>
<dbReference type="PANTHER" id="PTHR30290:SF65">
    <property type="entry name" value="MONOACYL PHOSPHATIDYLINOSITOL TETRAMANNOSIDE-BINDING PROTEIN LPQW-RELATED"/>
    <property type="match status" value="1"/>
</dbReference>
<dbReference type="GO" id="GO:0043190">
    <property type="term" value="C:ATP-binding cassette (ABC) transporter complex"/>
    <property type="evidence" value="ECO:0007669"/>
    <property type="project" value="InterPro"/>
</dbReference>
<dbReference type="Gene3D" id="3.40.190.10">
    <property type="entry name" value="Periplasmic binding protein-like II"/>
    <property type="match status" value="1"/>
</dbReference>
<evidence type="ECO:0000313" key="4">
    <source>
        <dbReference type="EMBL" id="MBB4949160.1"/>
    </source>
</evidence>
<feature type="region of interest" description="Disordered" evidence="1">
    <location>
        <begin position="28"/>
        <end position="62"/>
    </location>
</feature>
<reference evidence="4 5" key="1">
    <citation type="submission" date="2020-08" db="EMBL/GenBank/DDBJ databases">
        <title>Sequencing the genomes of 1000 actinobacteria strains.</title>
        <authorList>
            <person name="Klenk H.-P."/>
        </authorList>
    </citation>
    <scope>NUCLEOTIDE SEQUENCE [LARGE SCALE GENOMIC DNA]</scope>
    <source>
        <strain evidence="4 5">DSM 44786</strain>
    </source>
</reference>
<proteinExistence type="predicted"/>
<evidence type="ECO:0000256" key="1">
    <source>
        <dbReference type="SAM" id="MobiDB-lite"/>
    </source>
</evidence>
<dbReference type="SUPFAM" id="SSF53850">
    <property type="entry name" value="Periplasmic binding protein-like II"/>
    <property type="match status" value="1"/>
</dbReference>
<keyword evidence="2" id="KW-0732">Signal</keyword>
<comment type="caution">
    <text evidence="4">The sequence shown here is derived from an EMBL/GenBank/DDBJ whole genome shotgun (WGS) entry which is preliminary data.</text>
</comment>
<organism evidence="4 5">
    <name type="scientific">Kitasatospora gansuensis</name>
    <dbReference type="NCBI Taxonomy" id="258050"/>
    <lineage>
        <taxon>Bacteria</taxon>
        <taxon>Bacillati</taxon>
        <taxon>Actinomycetota</taxon>
        <taxon>Actinomycetes</taxon>
        <taxon>Kitasatosporales</taxon>
        <taxon>Streptomycetaceae</taxon>
        <taxon>Kitasatospora</taxon>
    </lineage>
</organism>
<dbReference type="GO" id="GO:1904680">
    <property type="term" value="F:peptide transmembrane transporter activity"/>
    <property type="evidence" value="ECO:0007669"/>
    <property type="project" value="TreeGrafter"/>
</dbReference>
<dbReference type="Proteomes" id="UP000573327">
    <property type="component" value="Unassembled WGS sequence"/>
</dbReference>
<feature type="chain" id="PRO_5030692022" evidence="2">
    <location>
        <begin position="31"/>
        <end position="566"/>
    </location>
</feature>
<dbReference type="InterPro" id="IPR000914">
    <property type="entry name" value="SBP_5_dom"/>
</dbReference>
<dbReference type="EMBL" id="JACHJR010000001">
    <property type="protein sequence ID" value="MBB4949160.1"/>
    <property type="molecule type" value="Genomic_DNA"/>
</dbReference>
<dbReference type="GO" id="GO:0042597">
    <property type="term" value="C:periplasmic space"/>
    <property type="evidence" value="ECO:0007669"/>
    <property type="project" value="UniProtKB-ARBA"/>
</dbReference>
<dbReference type="Gene3D" id="3.10.105.10">
    <property type="entry name" value="Dipeptide-binding Protein, Domain 3"/>
    <property type="match status" value="1"/>
</dbReference>
<accession>A0A7W7SEU2</accession>
<dbReference type="AlphaFoldDB" id="A0A7W7SEU2"/>